<dbReference type="OrthoDB" id="10657855at2759"/>
<feature type="compositionally biased region" description="Basic residues" evidence="1">
    <location>
        <begin position="108"/>
        <end position="119"/>
    </location>
</feature>
<dbReference type="EMBL" id="CAJNOM010007804">
    <property type="protein sequence ID" value="CAF1677186.1"/>
    <property type="molecule type" value="Genomic_DNA"/>
</dbReference>
<comment type="caution">
    <text evidence="3">The sequence shown here is derived from an EMBL/GenBank/DDBJ whole genome shotgun (WGS) entry which is preliminary data.</text>
</comment>
<evidence type="ECO:0000313" key="4">
    <source>
        <dbReference type="Proteomes" id="UP000663832"/>
    </source>
</evidence>
<feature type="non-terminal residue" evidence="3">
    <location>
        <position position="221"/>
    </location>
</feature>
<gene>
    <name evidence="2" type="ORF">BJG266_LOCUS49356</name>
    <name evidence="3" type="ORF">QVE165_LOCUS66436</name>
</gene>
<evidence type="ECO:0000313" key="2">
    <source>
        <dbReference type="EMBL" id="CAF1587981.1"/>
    </source>
</evidence>
<feature type="region of interest" description="Disordered" evidence="1">
    <location>
        <begin position="1"/>
        <end position="56"/>
    </location>
</feature>
<keyword evidence="4" id="KW-1185">Reference proteome</keyword>
<reference evidence="3" key="1">
    <citation type="submission" date="2021-02" db="EMBL/GenBank/DDBJ databases">
        <authorList>
            <person name="Nowell W R."/>
        </authorList>
    </citation>
    <scope>NUCLEOTIDE SEQUENCE</scope>
</reference>
<dbReference type="Proteomes" id="UP000663877">
    <property type="component" value="Unassembled WGS sequence"/>
</dbReference>
<name>A0A816GP98_9BILA</name>
<evidence type="ECO:0000256" key="1">
    <source>
        <dbReference type="SAM" id="MobiDB-lite"/>
    </source>
</evidence>
<dbReference type="AlphaFoldDB" id="A0A816GP98"/>
<feature type="compositionally biased region" description="Polar residues" evidence="1">
    <location>
        <begin position="90"/>
        <end position="100"/>
    </location>
</feature>
<proteinExistence type="predicted"/>
<organism evidence="3 4">
    <name type="scientific">Adineta steineri</name>
    <dbReference type="NCBI Taxonomy" id="433720"/>
    <lineage>
        <taxon>Eukaryota</taxon>
        <taxon>Metazoa</taxon>
        <taxon>Spiralia</taxon>
        <taxon>Gnathifera</taxon>
        <taxon>Rotifera</taxon>
        <taxon>Eurotatoria</taxon>
        <taxon>Bdelloidea</taxon>
        <taxon>Adinetida</taxon>
        <taxon>Adinetidae</taxon>
        <taxon>Adineta</taxon>
    </lineage>
</organism>
<protein>
    <submittedName>
        <fullName evidence="3">Uncharacterized protein</fullName>
    </submittedName>
</protein>
<evidence type="ECO:0000313" key="3">
    <source>
        <dbReference type="EMBL" id="CAF1677186.1"/>
    </source>
</evidence>
<sequence length="221" mass="26250">MNIQQKNTTVSSSQQSSVNNPRPLPPMITTDQQQQQREKSSKKKRRTTKRCHGNQKLRRFKKKCVKRGLNREEIQKRIDEYNCKKNANQVSNEGTEQMEVTTTTKNKETKRKSNKRKRMSTSISLRSITQPVPKKIKRKSVSTINPMSKQTNYQLPKYLKKSPNVLFQSLRLQLDQKLNTKVQQRFLHYRLQLIDQQHRLNLHQNLWQSYCTLGCEQQIWP</sequence>
<dbReference type="EMBL" id="CAJNOI010007371">
    <property type="protein sequence ID" value="CAF1587981.1"/>
    <property type="molecule type" value="Genomic_DNA"/>
</dbReference>
<feature type="region of interest" description="Disordered" evidence="1">
    <location>
        <begin position="90"/>
        <end position="121"/>
    </location>
</feature>
<dbReference type="Proteomes" id="UP000663832">
    <property type="component" value="Unassembled WGS sequence"/>
</dbReference>
<feature type="compositionally biased region" description="Low complexity" evidence="1">
    <location>
        <begin position="7"/>
        <end position="20"/>
    </location>
</feature>
<feature type="compositionally biased region" description="Basic residues" evidence="1">
    <location>
        <begin position="40"/>
        <end position="56"/>
    </location>
</feature>
<accession>A0A816GP98</accession>